<dbReference type="EMBL" id="MGGW01000004">
    <property type="protein sequence ID" value="OGM55318.1"/>
    <property type="molecule type" value="Genomic_DNA"/>
</dbReference>
<dbReference type="GO" id="GO:0051301">
    <property type="term" value="P:cell division"/>
    <property type="evidence" value="ECO:0007669"/>
    <property type="project" value="UniProtKB-KW"/>
</dbReference>
<evidence type="ECO:0000256" key="10">
    <source>
        <dbReference type="PIRNR" id="PIRNR003097"/>
    </source>
</evidence>
<feature type="domain" description="FtsX extracellular" evidence="13">
    <location>
        <begin position="47"/>
        <end position="138"/>
    </location>
</feature>
<dbReference type="Proteomes" id="UP000178603">
    <property type="component" value="Unassembled WGS sequence"/>
</dbReference>
<evidence type="ECO:0000259" key="13">
    <source>
        <dbReference type="Pfam" id="PF18075"/>
    </source>
</evidence>
<keyword evidence="7 11" id="KW-1133">Transmembrane helix</keyword>
<evidence type="ECO:0000256" key="5">
    <source>
        <dbReference type="ARBA" id="ARBA00022618"/>
    </source>
</evidence>
<organism evidence="14 15">
    <name type="scientific">Candidatus Woesebacteria bacterium RIFCSPHIGHO2_12_FULL_41_24</name>
    <dbReference type="NCBI Taxonomy" id="1802510"/>
    <lineage>
        <taxon>Bacteria</taxon>
        <taxon>Candidatus Woeseibacteriota</taxon>
    </lineage>
</organism>
<feature type="transmembrane region" description="Helical" evidence="11">
    <location>
        <begin position="12"/>
        <end position="34"/>
    </location>
</feature>
<dbReference type="Pfam" id="PF02687">
    <property type="entry name" value="FtsX"/>
    <property type="match status" value="1"/>
</dbReference>
<dbReference type="InterPro" id="IPR040690">
    <property type="entry name" value="FtsX_ECD"/>
</dbReference>
<evidence type="ECO:0000256" key="1">
    <source>
        <dbReference type="ARBA" id="ARBA00004651"/>
    </source>
</evidence>
<evidence type="ECO:0000256" key="2">
    <source>
        <dbReference type="ARBA" id="ARBA00007379"/>
    </source>
</evidence>
<comment type="subcellular location">
    <subcellularLocation>
        <location evidence="1">Cell membrane</location>
        <topology evidence="1">Multi-pass membrane protein</topology>
    </subcellularLocation>
</comment>
<dbReference type="PANTHER" id="PTHR47755:SF1">
    <property type="entry name" value="CELL DIVISION PROTEIN FTSX"/>
    <property type="match status" value="1"/>
</dbReference>
<dbReference type="PANTHER" id="PTHR47755">
    <property type="entry name" value="CELL DIVISION PROTEIN FTSX"/>
    <property type="match status" value="1"/>
</dbReference>
<protein>
    <recommendedName>
        <fullName evidence="3 10">Cell division protein FtsX</fullName>
    </recommendedName>
</protein>
<evidence type="ECO:0000256" key="6">
    <source>
        <dbReference type="ARBA" id="ARBA00022692"/>
    </source>
</evidence>
<feature type="domain" description="ABC3 transporter permease C-terminal" evidence="12">
    <location>
        <begin position="170"/>
        <end position="288"/>
    </location>
</feature>
<keyword evidence="6 11" id="KW-0812">Transmembrane</keyword>
<keyword evidence="8 10" id="KW-0472">Membrane</keyword>
<dbReference type="PIRSF" id="PIRSF003097">
    <property type="entry name" value="FtsX"/>
    <property type="match status" value="1"/>
</dbReference>
<evidence type="ECO:0000256" key="8">
    <source>
        <dbReference type="ARBA" id="ARBA00023136"/>
    </source>
</evidence>
<dbReference type="GO" id="GO:0005886">
    <property type="term" value="C:plasma membrane"/>
    <property type="evidence" value="ECO:0007669"/>
    <property type="project" value="UniProtKB-SubCell"/>
</dbReference>
<comment type="caution">
    <text evidence="14">The sequence shown here is derived from an EMBL/GenBank/DDBJ whole genome shotgun (WGS) entry which is preliminary data.</text>
</comment>
<sequence length="296" mass="32133">MRNVRRSPFQAVAAISVLALTFFVTTLIVFLVYASSQLINYFETRPQIIAFLKDESDDAGIADLIKDLSSNIKVKGVKFVTKEEALEIYKKATSDNPLLSELLSPDIFPASVEFSVTDLSLAKDIIDEVKRNENVESVGITASLGGESTLGDVVDQLKTITANVRVGGAIVVSVLLATSFMVLFVVIGMRVSMRKEEVDILKLIGATSGFIRLPVLFEAIFYGVVGAFFGWLAGSVVLMYVSPYIISYFQDIPVLPRDPGYFFGMLGALLALEALFGVAIAFVGSFLALTRVSKGK</sequence>
<accession>A0A1F8AVP2</accession>
<dbReference type="InterPro" id="IPR004513">
    <property type="entry name" value="FtsX"/>
</dbReference>
<proteinExistence type="inferred from homology"/>
<comment type="similarity">
    <text evidence="2 10">Belongs to the ABC-4 integral membrane protein family. FtsX subfamily.</text>
</comment>
<dbReference type="Pfam" id="PF18075">
    <property type="entry name" value="FtsX_ECD"/>
    <property type="match status" value="1"/>
</dbReference>
<evidence type="ECO:0000259" key="12">
    <source>
        <dbReference type="Pfam" id="PF02687"/>
    </source>
</evidence>
<dbReference type="InterPro" id="IPR003838">
    <property type="entry name" value="ABC3_permease_C"/>
</dbReference>
<evidence type="ECO:0000256" key="9">
    <source>
        <dbReference type="ARBA" id="ARBA00023306"/>
    </source>
</evidence>
<dbReference type="Gene3D" id="3.30.70.3040">
    <property type="match status" value="1"/>
</dbReference>
<keyword evidence="4 10" id="KW-1003">Cell membrane</keyword>
<gene>
    <name evidence="14" type="ORF">A3E44_03490</name>
</gene>
<dbReference type="AlphaFoldDB" id="A0A1F8AVP2"/>
<name>A0A1F8AVP2_9BACT</name>
<evidence type="ECO:0000256" key="11">
    <source>
        <dbReference type="SAM" id="Phobius"/>
    </source>
</evidence>
<reference evidence="14 15" key="1">
    <citation type="journal article" date="2016" name="Nat. Commun.">
        <title>Thousands of microbial genomes shed light on interconnected biogeochemical processes in an aquifer system.</title>
        <authorList>
            <person name="Anantharaman K."/>
            <person name="Brown C.T."/>
            <person name="Hug L.A."/>
            <person name="Sharon I."/>
            <person name="Castelle C.J."/>
            <person name="Probst A.J."/>
            <person name="Thomas B.C."/>
            <person name="Singh A."/>
            <person name="Wilkins M.J."/>
            <person name="Karaoz U."/>
            <person name="Brodie E.L."/>
            <person name="Williams K.H."/>
            <person name="Hubbard S.S."/>
            <person name="Banfield J.F."/>
        </authorList>
    </citation>
    <scope>NUCLEOTIDE SEQUENCE [LARGE SCALE GENOMIC DNA]</scope>
</reference>
<feature type="transmembrane region" description="Helical" evidence="11">
    <location>
        <begin position="219"/>
        <end position="241"/>
    </location>
</feature>
<evidence type="ECO:0000256" key="4">
    <source>
        <dbReference type="ARBA" id="ARBA00022475"/>
    </source>
</evidence>
<keyword evidence="5 10" id="KW-0132">Cell division</keyword>
<evidence type="ECO:0000256" key="3">
    <source>
        <dbReference type="ARBA" id="ARBA00021907"/>
    </source>
</evidence>
<evidence type="ECO:0000313" key="14">
    <source>
        <dbReference type="EMBL" id="OGM55318.1"/>
    </source>
</evidence>
<feature type="transmembrane region" description="Helical" evidence="11">
    <location>
        <begin position="166"/>
        <end position="187"/>
    </location>
</feature>
<evidence type="ECO:0000256" key="7">
    <source>
        <dbReference type="ARBA" id="ARBA00022989"/>
    </source>
</evidence>
<keyword evidence="9 10" id="KW-0131">Cell cycle</keyword>
<feature type="transmembrane region" description="Helical" evidence="11">
    <location>
        <begin position="261"/>
        <end position="289"/>
    </location>
</feature>
<evidence type="ECO:0000313" key="15">
    <source>
        <dbReference type="Proteomes" id="UP000178603"/>
    </source>
</evidence>